<evidence type="ECO:0000256" key="8">
    <source>
        <dbReference type="ARBA" id="ARBA00055433"/>
    </source>
</evidence>
<comment type="function">
    <text evidence="8">Involved in the coupling of aromatic side chains of the heptapeptide of vancomycin.</text>
</comment>
<evidence type="ECO:0000313" key="12">
    <source>
        <dbReference type="Proteomes" id="UP000198582"/>
    </source>
</evidence>
<feature type="region of interest" description="Disordered" evidence="10">
    <location>
        <begin position="1"/>
        <end position="20"/>
    </location>
</feature>
<keyword evidence="12" id="KW-1185">Reference proteome</keyword>
<dbReference type="CDD" id="cd11030">
    <property type="entry name" value="CYP105-like"/>
    <property type="match status" value="1"/>
</dbReference>
<evidence type="ECO:0000256" key="1">
    <source>
        <dbReference type="ARBA" id="ARBA00004660"/>
    </source>
</evidence>
<dbReference type="InterPro" id="IPR036396">
    <property type="entry name" value="Cyt_P450_sf"/>
</dbReference>
<name>A0A1H8XHD0_9PSEU</name>
<dbReference type="RefSeq" id="WP_091618131.1">
    <property type="nucleotide sequence ID" value="NZ_FOEF01000007.1"/>
</dbReference>
<evidence type="ECO:0000256" key="10">
    <source>
        <dbReference type="SAM" id="MobiDB-lite"/>
    </source>
</evidence>
<reference evidence="11 12" key="1">
    <citation type="submission" date="2016-10" db="EMBL/GenBank/DDBJ databases">
        <authorList>
            <person name="de Groot N.N."/>
        </authorList>
    </citation>
    <scope>NUCLEOTIDE SEQUENCE [LARGE SCALE GENOMIC DNA]</scope>
    <source>
        <strain evidence="11 12">DSM 44993</strain>
    </source>
</reference>
<dbReference type="Pfam" id="PF00067">
    <property type="entry name" value="p450"/>
    <property type="match status" value="1"/>
</dbReference>
<dbReference type="InterPro" id="IPR001128">
    <property type="entry name" value="Cyt_P450"/>
</dbReference>
<keyword evidence="3 9" id="KW-0349">Heme</keyword>
<dbReference type="GO" id="GO:0004497">
    <property type="term" value="F:monooxygenase activity"/>
    <property type="evidence" value="ECO:0007669"/>
    <property type="project" value="UniProtKB-KW"/>
</dbReference>
<sequence>MTETALTPQTEDAPAFPDDRTCPYQLPGGYVRLRDEEGALRKVKLFDGREAWVVTKHGAARRLLGDPRLSSDRSREDFPAASPRFKGFRNGPKAFISMDPPEHGPRRRMVLGDFTVKHVKGMRGDIERIVHGFIDDLLAAGPTADLVSQFALAVPSMVICQLLGVPYADHEFFQDASKRLVQAMDAEGLIAARKDLTGYLDGLITRLQAEPGPGLLGGLVAGRLANGEIEREELVASAILLLVAGHETTASMTSLGVITLLEHPDQLAALRADPGLVPGAVEELLRYLAIADLAGSRIATADIEIAGEVIRAGEGVIVPNSIANRDGSVFEDPDRFAVRRSARHHIAFGYGVHQCLGQNLARLELEVIITALFDRIPTLRLAVPVEELTLRPGTTIQGVNELPVTW</sequence>
<proteinExistence type="inferred from homology"/>
<accession>A0A1H8XHD0</accession>
<dbReference type="GO" id="GO:0016705">
    <property type="term" value="F:oxidoreductase activity, acting on paired donors, with incorporation or reduction of molecular oxygen"/>
    <property type="evidence" value="ECO:0007669"/>
    <property type="project" value="InterPro"/>
</dbReference>
<dbReference type="GO" id="GO:0005506">
    <property type="term" value="F:iron ion binding"/>
    <property type="evidence" value="ECO:0007669"/>
    <property type="project" value="InterPro"/>
</dbReference>
<dbReference type="AlphaFoldDB" id="A0A1H8XHD0"/>
<evidence type="ECO:0000256" key="7">
    <source>
        <dbReference type="ARBA" id="ARBA00023033"/>
    </source>
</evidence>
<keyword evidence="6 9" id="KW-0408">Iron</keyword>
<dbReference type="PRINTS" id="PR00359">
    <property type="entry name" value="BP450"/>
</dbReference>
<dbReference type="PRINTS" id="PR00385">
    <property type="entry name" value="P450"/>
</dbReference>
<dbReference type="FunFam" id="1.10.630.10:FF:000018">
    <property type="entry name" value="Cytochrome P450 monooxygenase"/>
    <property type="match status" value="1"/>
</dbReference>
<keyword evidence="5 9" id="KW-0560">Oxidoreductase</keyword>
<keyword evidence="4 9" id="KW-0479">Metal-binding</keyword>
<dbReference type="InterPro" id="IPR017972">
    <property type="entry name" value="Cyt_P450_CS"/>
</dbReference>
<protein>
    <submittedName>
        <fullName evidence="11">Pentalenic acid synthase</fullName>
    </submittedName>
</protein>
<evidence type="ECO:0000256" key="4">
    <source>
        <dbReference type="ARBA" id="ARBA00022723"/>
    </source>
</evidence>
<dbReference type="PROSITE" id="PS00086">
    <property type="entry name" value="CYTOCHROME_P450"/>
    <property type="match status" value="1"/>
</dbReference>
<dbReference type="SUPFAM" id="SSF48264">
    <property type="entry name" value="Cytochrome P450"/>
    <property type="match status" value="1"/>
</dbReference>
<evidence type="ECO:0000256" key="9">
    <source>
        <dbReference type="RuleBase" id="RU000461"/>
    </source>
</evidence>
<dbReference type="OrthoDB" id="3664945at2"/>
<evidence type="ECO:0000256" key="3">
    <source>
        <dbReference type="ARBA" id="ARBA00022617"/>
    </source>
</evidence>
<feature type="compositionally biased region" description="Polar residues" evidence="10">
    <location>
        <begin position="1"/>
        <end position="10"/>
    </location>
</feature>
<evidence type="ECO:0000256" key="2">
    <source>
        <dbReference type="ARBA" id="ARBA00010617"/>
    </source>
</evidence>
<evidence type="ECO:0000256" key="5">
    <source>
        <dbReference type="ARBA" id="ARBA00023002"/>
    </source>
</evidence>
<dbReference type="Gene3D" id="1.10.630.10">
    <property type="entry name" value="Cytochrome P450"/>
    <property type="match status" value="1"/>
</dbReference>
<dbReference type="GO" id="GO:0020037">
    <property type="term" value="F:heme binding"/>
    <property type="evidence" value="ECO:0007669"/>
    <property type="project" value="InterPro"/>
</dbReference>
<comment type="pathway">
    <text evidence="1">Antibiotic biosynthesis; vancomycin biosynthesis.</text>
</comment>
<organism evidence="11 12">
    <name type="scientific">Amycolatopsis saalfeldensis</name>
    <dbReference type="NCBI Taxonomy" id="394193"/>
    <lineage>
        <taxon>Bacteria</taxon>
        <taxon>Bacillati</taxon>
        <taxon>Actinomycetota</taxon>
        <taxon>Actinomycetes</taxon>
        <taxon>Pseudonocardiales</taxon>
        <taxon>Pseudonocardiaceae</taxon>
        <taxon>Amycolatopsis</taxon>
    </lineage>
</organism>
<dbReference type="PANTHER" id="PTHR46696:SF1">
    <property type="entry name" value="CYTOCHROME P450 YJIB-RELATED"/>
    <property type="match status" value="1"/>
</dbReference>
<comment type="similarity">
    <text evidence="2 9">Belongs to the cytochrome P450 family.</text>
</comment>
<dbReference type="Proteomes" id="UP000198582">
    <property type="component" value="Unassembled WGS sequence"/>
</dbReference>
<dbReference type="InterPro" id="IPR002397">
    <property type="entry name" value="Cyt_P450_B"/>
</dbReference>
<dbReference type="STRING" id="394193.SAMN04489732_107230"/>
<dbReference type="EMBL" id="FOEF01000007">
    <property type="protein sequence ID" value="SEP39151.1"/>
    <property type="molecule type" value="Genomic_DNA"/>
</dbReference>
<keyword evidence="7 9" id="KW-0503">Monooxygenase</keyword>
<gene>
    <name evidence="11" type="ORF">SAMN04489732_107230</name>
</gene>
<evidence type="ECO:0000313" key="11">
    <source>
        <dbReference type="EMBL" id="SEP39151.1"/>
    </source>
</evidence>
<dbReference type="PANTHER" id="PTHR46696">
    <property type="entry name" value="P450, PUTATIVE (EUROFUNG)-RELATED"/>
    <property type="match status" value="1"/>
</dbReference>
<evidence type="ECO:0000256" key="6">
    <source>
        <dbReference type="ARBA" id="ARBA00023004"/>
    </source>
</evidence>